<accession>A0A2D0ND27</accession>
<name>A0A2D0ND27_FLAN2</name>
<comment type="caution">
    <text evidence="3">The sequence shown here is derived from an EMBL/GenBank/DDBJ whole genome shotgun (WGS) entry which is preliminary data.</text>
</comment>
<evidence type="ECO:0000259" key="2">
    <source>
        <dbReference type="Pfam" id="PF13239"/>
    </source>
</evidence>
<keyword evidence="1" id="KW-0812">Transmembrane</keyword>
<dbReference type="AlphaFoldDB" id="A0A2D0ND27"/>
<dbReference type="InterPro" id="IPR025698">
    <property type="entry name" value="2TM_dom"/>
</dbReference>
<gene>
    <name evidence="3" type="ORF">CRP01_14005</name>
</gene>
<sequence length="138" mass="16278">MTHQEIQKAARKKVEAKKSFYILALVFGALSIIILLIMAFIRFKFDPPIGEYFWLLIPVVGFALVLGILYLSIFRIPRSRLAGDDNWEERQLKVEIQRLYRREGMSPPRESKLSDEDRLELKELERLKQKWEGKDDLV</sequence>
<dbReference type="EMBL" id="PDUD01000019">
    <property type="protein sequence ID" value="PHN06079.1"/>
    <property type="molecule type" value="Genomic_DNA"/>
</dbReference>
<evidence type="ECO:0000313" key="3">
    <source>
        <dbReference type="EMBL" id="PHN06079.1"/>
    </source>
</evidence>
<protein>
    <recommendedName>
        <fullName evidence="2">2TM domain-containing protein</fullName>
    </recommendedName>
</protein>
<feature type="transmembrane region" description="Helical" evidence="1">
    <location>
        <begin position="53"/>
        <end position="73"/>
    </location>
</feature>
<dbReference type="RefSeq" id="WP_099150673.1">
    <property type="nucleotide sequence ID" value="NZ_PDUD01000019.1"/>
</dbReference>
<organism evidence="3 4">
    <name type="scientific">Flavilitoribacter nigricans (strain ATCC 23147 / DSM 23189 / NBRC 102662 / NCIMB 1420 / SS-2)</name>
    <name type="common">Lewinella nigricans</name>
    <dbReference type="NCBI Taxonomy" id="1122177"/>
    <lineage>
        <taxon>Bacteria</taxon>
        <taxon>Pseudomonadati</taxon>
        <taxon>Bacteroidota</taxon>
        <taxon>Saprospiria</taxon>
        <taxon>Saprospirales</taxon>
        <taxon>Lewinellaceae</taxon>
        <taxon>Flavilitoribacter</taxon>
    </lineage>
</organism>
<feature type="transmembrane region" description="Helical" evidence="1">
    <location>
        <begin position="20"/>
        <end position="41"/>
    </location>
</feature>
<reference evidence="3 4" key="1">
    <citation type="submission" date="2017-10" db="EMBL/GenBank/DDBJ databases">
        <title>The draft genome sequence of Lewinella nigricans NBRC 102662.</title>
        <authorList>
            <person name="Wang K."/>
        </authorList>
    </citation>
    <scope>NUCLEOTIDE SEQUENCE [LARGE SCALE GENOMIC DNA]</scope>
    <source>
        <strain evidence="3 4">NBRC 102662</strain>
    </source>
</reference>
<keyword evidence="1" id="KW-0472">Membrane</keyword>
<feature type="domain" description="2TM" evidence="2">
    <location>
        <begin position="9"/>
        <end position="94"/>
    </location>
</feature>
<evidence type="ECO:0000256" key="1">
    <source>
        <dbReference type="SAM" id="Phobius"/>
    </source>
</evidence>
<dbReference type="Pfam" id="PF13239">
    <property type="entry name" value="2TM"/>
    <property type="match status" value="1"/>
</dbReference>
<proteinExistence type="predicted"/>
<evidence type="ECO:0000313" key="4">
    <source>
        <dbReference type="Proteomes" id="UP000223913"/>
    </source>
</evidence>
<dbReference type="Proteomes" id="UP000223913">
    <property type="component" value="Unassembled WGS sequence"/>
</dbReference>
<keyword evidence="4" id="KW-1185">Reference proteome</keyword>
<keyword evidence="1" id="KW-1133">Transmembrane helix</keyword>